<reference evidence="2" key="1">
    <citation type="submission" date="2023-01" db="EMBL/GenBank/DDBJ databases">
        <title>Key to firefly adult light organ development and bioluminescence: homeobox transcription factors regulate luciferase expression and transportation to peroxisome.</title>
        <authorList>
            <person name="Fu X."/>
        </authorList>
    </citation>
    <scope>NUCLEOTIDE SEQUENCE [LARGE SCALE GENOMIC DNA]</scope>
</reference>
<dbReference type="AlphaFoldDB" id="A0AAN7P1G2"/>
<organism evidence="1 2">
    <name type="scientific">Aquatica leii</name>
    <dbReference type="NCBI Taxonomy" id="1421715"/>
    <lineage>
        <taxon>Eukaryota</taxon>
        <taxon>Metazoa</taxon>
        <taxon>Ecdysozoa</taxon>
        <taxon>Arthropoda</taxon>
        <taxon>Hexapoda</taxon>
        <taxon>Insecta</taxon>
        <taxon>Pterygota</taxon>
        <taxon>Neoptera</taxon>
        <taxon>Endopterygota</taxon>
        <taxon>Coleoptera</taxon>
        <taxon>Polyphaga</taxon>
        <taxon>Elateriformia</taxon>
        <taxon>Elateroidea</taxon>
        <taxon>Lampyridae</taxon>
        <taxon>Luciolinae</taxon>
        <taxon>Aquatica</taxon>
    </lineage>
</organism>
<dbReference type="Proteomes" id="UP001353858">
    <property type="component" value="Unassembled WGS sequence"/>
</dbReference>
<evidence type="ECO:0000313" key="1">
    <source>
        <dbReference type="EMBL" id="KAK4874989.1"/>
    </source>
</evidence>
<protein>
    <recommendedName>
        <fullName evidence="3">Tesmin/TSO1-like CXC domain-containing protein</fullName>
    </recommendedName>
</protein>
<proteinExistence type="predicted"/>
<evidence type="ECO:0008006" key="3">
    <source>
        <dbReference type="Google" id="ProtNLM"/>
    </source>
</evidence>
<gene>
    <name evidence="1" type="ORF">RN001_011411</name>
</gene>
<accession>A0AAN7P1G2</accession>
<keyword evidence="2" id="KW-1185">Reference proteome</keyword>
<evidence type="ECO:0000313" key="2">
    <source>
        <dbReference type="Proteomes" id="UP001353858"/>
    </source>
</evidence>
<name>A0AAN7P1G2_9COLE</name>
<dbReference type="PANTHER" id="PTHR46704:SF1">
    <property type="entry name" value="TELOMERE LENGTH REGULATION PROTEIN TEL2 HOMOLOG"/>
    <property type="match status" value="1"/>
</dbReference>
<sequence length="318" mass="35557">MCPDITFNEETCVNTLQTDFLSNKKNKACLISMVSNFLKMGGVNVDQAQDDADELIVSTALRLHQLNKKVVILATDTDILTILIARAPTDNNILVLHPATNKTTAQVFVVDDIQKNIGVMKEAVLFAHAVSGCDKTSALYNKGKKSSYNLLQKSKSLREKVCRIFNKPNQRKNEVVAVGEEFVRALYPDGQEFSNINQLRHHLYNRMMVKQSAASLMDLSNLPPTKAATKQHSLRVYVQVQEWLGNSYPPTEWGWKLIQDQLFSIPTTLPFAPESLLRLIHCQCNSNCDGRCSCWNSGQKCSILCATCKGEICTNTDI</sequence>
<comment type="caution">
    <text evidence="1">The sequence shown here is derived from an EMBL/GenBank/DDBJ whole genome shotgun (WGS) entry which is preliminary data.</text>
</comment>
<dbReference type="EMBL" id="JARPUR010000005">
    <property type="protein sequence ID" value="KAK4874989.1"/>
    <property type="molecule type" value="Genomic_DNA"/>
</dbReference>
<dbReference type="PANTHER" id="PTHR46704">
    <property type="entry name" value="CXC DOMAIN-CONTAINING PROTEIN-RELATED"/>
    <property type="match status" value="1"/>
</dbReference>